<reference evidence="1 2" key="1">
    <citation type="submission" date="2021-01" db="EMBL/GenBank/DDBJ databases">
        <title>Azospirillum sp. YIM DDC1 draft genome.</title>
        <authorList>
            <person name="Wang Y.-X."/>
        </authorList>
    </citation>
    <scope>NUCLEOTIDE SEQUENCE [LARGE SCALE GENOMIC DNA]</scope>
    <source>
        <strain evidence="1 2">YIM DDC1</strain>
    </source>
</reference>
<name>A0ABS1I5Q3_9PROT</name>
<dbReference type="Proteomes" id="UP000654452">
    <property type="component" value="Unassembled WGS sequence"/>
</dbReference>
<organism evidence="1 2">
    <name type="scientific">Azospirillum aestuarii</name>
    <dbReference type="NCBI Taxonomy" id="2802052"/>
    <lineage>
        <taxon>Bacteria</taxon>
        <taxon>Pseudomonadati</taxon>
        <taxon>Pseudomonadota</taxon>
        <taxon>Alphaproteobacteria</taxon>
        <taxon>Rhodospirillales</taxon>
        <taxon>Azospirillaceae</taxon>
        <taxon>Azospirillum</taxon>
    </lineage>
</organism>
<dbReference type="EMBL" id="JAEPIV010000024">
    <property type="protein sequence ID" value="MBK4722390.1"/>
    <property type="molecule type" value="Genomic_DNA"/>
</dbReference>
<evidence type="ECO:0000313" key="1">
    <source>
        <dbReference type="EMBL" id="MBK4722390.1"/>
    </source>
</evidence>
<evidence type="ECO:0000313" key="2">
    <source>
        <dbReference type="Proteomes" id="UP000654452"/>
    </source>
</evidence>
<keyword evidence="2" id="KW-1185">Reference proteome</keyword>
<accession>A0ABS1I5Q3</accession>
<dbReference type="RefSeq" id="WP_200486926.1">
    <property type="nucleotide sequence ID" value="NZ_JAEPIV010000024.1"/>
</dbReference>
<proteinExistence type="predicted"/>
<gene>
    <name evidence="1" type="ORF">JJL56_26400</name>
</gene>
<comment type="caution">
    <text evidence="1">The sequence shown here is derived from an EMBL/GenBank/DDBJ whole genome shotgun (WGS) entry which is preliminary data.</text>
</comment>
<protein>
    <submittedName>
        <fullName evidence="1">Uncharacterized protein</fullName>
    </submittedName>
</protein>
<sequence length="201" mass="22298">MTGDHDVRIALFPAAPRAPVFAADRGLPLGPSFGPHTTQLFPQPFTDAAMPDHPTEQAEAELDDLSLSLLPQGQRHVRMEHVHPDGRPDDHRIDLDAEALINAVSDRIADVAFRRTDAVDVALFLLDRSGRTLGSITARADFLRRRGVVWGGDRHIEGLIRTLAFYVTIDQVRLLEQAEQALVRRSPPMGEHLGRRKIADT</sequence>